<evidence type="ECO:0000313" key="8">
    <source>
        <dbReference type="EMBL" id="KAB2581110.1"/>
    </source>
</evidence>
<evidence type="ECO:0000313" key="10">
    <source>
        <dbReference type="Proteomes" id="UP000325902"/>
    </source>
</evidence>
<feature type="compositionally biased region" description="Polar residues" evidence="6">
    <location>
        <begin position="37"/>
        <end position="52"/>
    </location>
</feature>
<dbReference type="GO" id="GO:0003677">
    <property type="term" value="F:DNA binding"/>
    <property type="evidence" value="ECO:0007669"/>
    <property type="project" value="UniProtKB-KW"/>
</dbReference>
<feature type="compositionally biased region" description="Polar residues" evidence="6">
    <location>
        <begin position="61"/>
        <end position="72"/>
    </location>
</feature>
<keyword evidence="5" id="KW-0539">Nucleus</keyword>
<dbReference type="InterPro" id="IPR002112">
    <property type="entry name" value="Leuzip_Jun"/>
</dbReference>
<proteinExistence type="predicted"/>
<feature type="domain" description="BZIP" evidence="7">
    <location>
        <begin position="190"/>
        <end position="253"/>
    </location>
</feature>
<feature type="compositionally biased region" description="Basic and acidic residues" evidence="6">
    <location>
        <begin position="1"/>
        <end position="17"/>
    </location>
</feature>
<gene>
    <name evidence="8" type="primary">ATF7</name>
    <name evidence="9" type="ORF">BFW01_g10750</name>
    <name evidence="8" type="ORF">DBV05_g182</name>
</gene>
<dbReference type="PANTHER" id="PTHR19304">
    <property type="entry name" value="CYCLIC-AMP RESPONSE ELEMENT BINDING PROTEIN"/>
    <property type="match status" value="1"/>
</dbReference>
<evidence type="ECO:0000256" key="2">
    <source>
        <dbReference type="ARBA" id="ARBA00023015"/>
    </source>
</evidence>
<dbReference type="CDD" id="cd14687">
    <property type="entry name" value="bZIP_ATF2"/>
    <property type="match status" value="1"/>
</dbReference>
<dbReference type="GO" id="GO:0005634">
    <property type="term" value="C:nucleus"/>
    <property type="evidence" value="ECO:0007669"/>
    <property type="project" value="UniProtKB-SubCell"/>
</dbReference>
<dbReference type="PROSITE" id="PS50217">
    <property type="entry name" value="BZIP"/>
    <property type="match status" value="1"/>
</dbReference>
<dbReference type="Proteomes" id="UP000627934">
    <property type="component" value="Unassembled WGS sequence"/>
</dbReference>
<dbReference type="InterPro" id="IPR051027">
    <property type="entry name" value="bZIP_transcription_factors"/>
</dbReference>
<evidence type="ECO:0000256" key="1">
    <source>
        <dbReference type="ARBA" id="ARBA00004123"/>
    </source>
</evidence>
<evidence type="ECO:0000256" key="4">
    <source>
        <dbReference type="ARBA" id="ARBA00023163"/>
    </source>
</evidence>
<feature type="region of interest" description="Disordered" evidence="6">
    <location>
        <begin position="297"/>
        <end position="357"/>
    </location>
</feature>
<feature type="region of interest" description="Disordered" evidence="6">
    <location>
        <begin position="1"/>
        <end position="193"/>
    </location>
</feature>
<sequence>MADSKYDFETRPPHGRVDSLGSFPALSFPSINGGGQESANNMKFSFSPQQDSMDFDPASPASFSQSLEQTTVHPGVLSGDNVSLLDGNNQIPGDFFNPQALFTSLPNTRSHHGQITPPDDLSPKSTESKPPMNSIEDREIQVKVEDSVEVAAAGTKRKRSSKASAGNPTKKRGRKSVTTVDDENLDPEEKAKRDQFLERNRVAAHKCRQKKKEWMVSLDNDCRDLSAKNKYLAAEVDMLQKTLYELKNLIFQHADCGYQPINEFIGNEAERVRVRAQAADPAVAMQEHYQQSIPYPHPGASLSGQGPSMFPSRGSVDFERSARRASTEVSDLGSFRSRSTPSDGVLNEAWADMLQQP</sequence>
<evidence type="ECO:0000259" key="7">
    <source>
        <dbReference type="PROSITE" id="PS50217"/>
    </source>
</evidence>
<accession>A0A5N5DTT1</accession>
<dbReference type="AlphaFoldDB" id="A0A5N5DTT1"/>
<dbReference type="InterPro" id="IPR004827">
    <property type="entry name" value="bZIP"/>
</dbReference>
<evidence type="ECO:0000256" key="6">
    <source>
        <dbReference type="SAM" id="MobiDB-lite"/>
    </source>
</evidence>
<dbReference type="GO" id="GO:0003700">
    <property type="term" value="F:DNA-binding transcription factor activity"/>
    <property type="evidence" value="ECO:0007669"/>
    <property type="project" value="InterPro"/>
</dbReference>
<dbReference type="SUPFAM" id="SSF57959">
    <property type="entry name" value="Leucine zipper domain"/>
    <property type="match status" value="1"/>
</dbReference>
<protein>
    <submittedName>
        <fullName evidence="8">Cyclic AMP-dependent transcription factor ATF-7</fullName>
    </submittedName>
    <submittedName>
        <fullName evidence="9">Transcription factor Jun</fullName>
    </submittedName>
</protein>
<comment type="subcellular location">
    <subcellularLocation>
        <location evidence="1">Nucleus</location>
    </subcellularLocation>
</comment>
<name>A0A5N5DTT1_9PEZI</name>
<feature type="compositionally biased region" description="Basic and acidic residues" evidence="6">
    <location>
        <begin position="316"/>
        <end position="326"/>
    </location>
</feature>
<reference evidence="9" key="1">
    <citation type="submission" date="2016-08" db="EMBL/GenBank/DDBJ databases">
        <authorList>
            <person name="Yan J."/>
        </authorList>
    </citation>
    <scope>NUCLEOTIDE SEQUENCE</scope>
    <source>
        <strain evidence="9">CSS-01s</strain>
    </source>
</reference>
<dbReference type="Proteomes" id="UP000325902">
    <property type="component" value="Unassembled WGS sequence"/>
</dbReference>
<dbReference type="Gene3D" id="1.20.5.170">
    <property type="match status" value="1"/>
</dbReference>
<evidence type="ECO:0000256" key="5">
    <source>
        <dbReference type="ARBA" id="ARBA00023242"/>
    </source>
</evidence>
<comment type="caution">
    <text evidence="8">The sequence shown here is derived from an EMBL/GenBank/DDBJ whole genome shotgun (WGS) entry which is preliminary data.</text>
</comment>
<evidence type="ECO:0000256" key="3">
    <source>
        <dbReference type="ARBA" id="ARBA00023125"/>
    </source>
</evidence>
<dbReference type="SMART" id="SM00338">
    <property type="entry name" value="BRLZ"/>
    <property type="match status" value="1"/>
</dbReference>
<feature type="compositionally biased region" description="Basic and acidic residues" evidence="6">
    <location>
        <begin position="135"/>
        <end position="146"/>
    </location>
</feature>
<dbReference type="InterPro" id="IPR046347">
    <property type="entry name" value="bZIP_sf"/>
</dbReference>
<keyword evidence="4" id="KW-0804">Transcription</keyword>
<reference evidence="9" key="2">
    <citation type="journal article" date="2018" name="DNA Res.">
        <title>Comparative genome and transcriptome analyses reveal adaptations to opportunistic infections in woody plant degrading pathogens of Botryosphaeriaceae.</title>
        <authorList>
            <person name="Yan J.Y."/>
            <person name="Zhao W.S."/>
            <person name="Chen Z."/>
            <person name="Xing Q.K."/>
            <person name="Zhang W."/>
            <person name="Chethana K.W.T."/>
            <person name="Xue M.F."/>
            <person name="Xu J.P."/>
            <person name="Phillips A.J.L."/>
            <person name="Wang Y."/>
            <person name="Liu J.H."/>
            <person name="Liu M."/>
            <person name="Zhou Y."/>
            <person name="Jayawardena R.S."/>
            <person name="Manawasinghe I.S."/>
            <person name="Huang J.B."/>
            <person name="Qiao G.H."/>
            <person name="Fu C.Y."/>
            <person name="Guo F.F."/>
            <person name="Dissanayake A.J."/>
            <person name="Peng Y.L."/>
            <person name="Hyde K.D."/>
            <person name="Li X.H."/>
        </authorList>
    </citation>
    <scope>NUCLEOTIDE SEQUENCE</scope>
    <source>
        <strain evidence="9">CSS-01s</strain>
    </source>
</reference>
<dbReference type="EMBL" id="VCHE01000001">
    <property type="protein sequence ID" value="KAB2581110.1"/>
    <property type="molecule type" value="Genomic_DNA"/>
</dbReference>
<dbReference type="Pfam" id="PF00170">
    <property type="entry name" value="bZIP_1"/>
    <property type="match status" value="1"/>
</dbReference>
<keyword evidence="10" id="KW-1185">Reference proteome</keyword>
<dbReference type="OrthoDB" id="295274at2759"/>
<evidence type="ECO:0000313" key="9">
    <source>
        <dbReference type="EMBL" id="KAF9629547.1"/>
    </source>
</evidence>
<keyword evidence="2" id="KW-0805">Transcription regulation</keyword>
<reference evidence="8 10" key="3">
    <citation type="journal article" date="2019" name="Sci. Rep.">
        <title>A multi-omics analysis of the grapevine pathogen Lasiodiplodia theobromae reveals that temperature affects the expression of virulence- and pathogenicity-related genes.</title>
        <authorList>
            <person name="Felix C."/>
            <person name="Meneses R."/>
            <person name="Goncalves M.F.M."/>
            <person name="Tilleman L."/>
            <person name="Duarte A.S."/>
            <person name="Jorrin-Novo J.V."/>
            <person name="Van de Peer Y."/>
            <person name="Deforce D."/>
            <person name="Van Nieuwerburgh F."/>
            <person name="Esteves A.C."/>
            <person name="Alves A."/>
        </authorList>
    </citation>
    <scope>NUCLEOTIDE SEQUENCE [LARGE SCALE GENOMIC DNA]</scope>
    <source>
        <strain evidence="8 10">LA-SOL3</strain>
    </source>
</reference>
<keyword evidence="3" id="KW-0238">DNA-binding</keyword>
<dbReference type="PRINTS" id="PR00043">
    <property type="entry name" value="LEUZIPPRJUN"/>
</dbReference>
<organism evidence="8 10">
    <name type="scientific">Lasiodiplodia theobromae</name>
    <dbReference type="NCBI Taxonomy" id="45133"/>
    <lineage>
        <taxon>Eukaryota</taxon>
        <taxon>Fungi</taxon>
        <taxon>Dikarya</taxon>
        <taxon>Ascomycota</taxon>
        <taxon>Pezizomycotina</taxon>
        <taxon>Dothideomycetes</taxon>
        <taxon>Dothideomycetes incertae sedis</taxon>
        <taxon>Botryosphaeriales</taxon>
        <taxon>Botryosphaeriaceae</taxon>
        <taxon>Lasiodiplodia</taxon>
    </lineage>
</organism>
<dbReference type="EMBL" id="MDYX01000024">
    <property type="protein sequence ID" value="KAF9629547.1"/>
    <property type="molecule type" value="Genomic_DNA"/>
</dbReference>